<dbReference type="Pfam" id="PF07986">
    <property type="entry name" value="TBCC"/>
    <property type="match status" value="1"/>
</dbReference>
<proteinExistence type="inferred from homology"/>
<dbReference type="OrthoDB" id="194775at2759"/>
<dbReference type="GO" id="GO:0005737">
    <property type="term" value="C:cytoplasm"/>
    <property type="evidence" value="ECO:0007669"/>
    <property type="project" value="TreeGrafter"/>
</dbReference>
<dbReference type="Gene3D" id="2.160.20.70">
    <property type="match status" value="1"/>
</dbReference>
<dbReference type="Proteomes" id="UP000244803">
    <property type="component" value="Chromosome 1"/>
</dbReference>
<dbReference type="PANTHER" id="PTHR15139">
    <property type="entry name" value="TUBULIN FOLDING COFACTOR C"/>
    <property type="match status" value="1"/>
</dbReference>
<gene>
    <name evidence="3" type="ORF">MACJ_000955</name>
</gene>
<evidence type="ECO:0000313" key="4">
    <source>
        <dbReference type="Proteomes" id="UP000244803"/>
    </source>
</evidence>
<evidence type="ECO:0000256" key="1">
    <source>
        <dbReference type="ARBA" id="ARBA00008848"/>
    </source>
</evidence>
<dbReference type="InterPro" id="IPR016098">
    <property type="entry name" value="CAP/MinC_C"/>
</dbReference>
<dbReference type="AlphaFoldDB" id="A0A976M4W9"/>
<dbReference type="PANTHER" id="PTHR15139:SF0">
    <property type="entry name" value="TUBULIN-SPECIFIC CHAPERONE C"/>
    <property type="match status" value="1"/>
</dbReference>
<name>A0A976M4W9_THEOR</name>
<reference evidence="3" key="1">
    <citation type="submission" date="2022-07" db="EMBL/GenBank/DDBJ databases">
        <title>Evaluation of T. orientalis genome assembly methods using nanopore sequencing and analysis of variation between genomes.</title>
        <authorList>
            <person name="Yam J."/>
            <person name="Micallef M.L."/>
            <person name="Liu M."/>
            <person name="Djordjevic S.P."/>
            <person name="Bogema D.R."/>
            <person name="Jenkins C."/>
        </authorList>
    </citation>
    <scope>NUCLEOTIDE SEQUENCE</scope>
    <source>
        <strain evidence="3">Fish Creek</strain>
    </source>
</reference>
<comment type="similarity">
    <text evidence="1">Belongs to the TBCC family.</text>
</comment>
<accession>A0A976M4W9</accession>
<dbReference type="InterPro" id="IPR012945">
    <property type="entry name" value="Tubulin-bd_cofactor_C_dom"/>
</dbReference>
<evidence type="ECO:0000313" key="3">
    <source>
        <dbReference type="EMBL" id="UKJ88511.1"/>
    </source>
</evidence>
<dbReference type="InterPro" id="IPR017901">
    <property type="entry name" value="C-CAP_CF_C-like"/>
</dbReference>
<protein>
    <recommendedName>
        <fullName evidence="2">C-CAP/cofactor C-like domain-containing protein</fullName>
    </recommendedName>
</protein>
<dbReference type="PROSITE" id="PS51329">
    <property type="entry name" value="C_CAP_COFACTOR_C"/>
    <property type="match status" value="1"/>
</dbReference>
<dbReference type="GO" id="GO:0007023">
    <property type="term" value="P:post-chaperonin tubulin folding pathway"/>
    <property type="evidence" value="ECO:0007669"/>
    <property type="project" value="InterPro"/>
</dbReference>
<feature type="domain" description="C-CAP/cofactor C-like" evidence="2">
    <location>
        <begin position="109"/>
        <end position="260"/>
    </location>
</feature>
<sequence>MDYDLEGCQNLDYAESLLVKAKAVESDSEIQDLIFKSENSIKELFSSSYPNQPNPSIYKTLNTALNILTDKNQKKSNINKFTFKSLRSKPAKFSEQNADKPKEPIYLSPGHPELVYNENCIIKNINDKRIFRFLNSGKLGYVNIENTQNCDIILINVADSSFIYNVKNCIIWLSIANTSVMLDNVSDSVIITCSRQLRVSNSKNVKFFTNTVTPPIIEMSKNLSFSTNHLTYEGFEDHLKISDLRGDFLESQDSIKDFSWHHPQKSPNWETMETKPEHITTIHNSNDENELNLQSFSEFDWQILKTL</sequence>
<dbReference type="InterPro" id="IPR027684">
    <property type="entry name" value="TBCC"/>
</dbReference>
<evidence type="ECO:0000259" key="2">
    <source>
        <dbReference type="PROSITE" id="PS51329"/>
    </source>
</evidence>
<dbReference type="GO" id="GO:0007021">
    <property type="term" value="P:tubulin complex assembly"/>
    <property type="evidence" value="ECO:0007669"/>
    <property type="project" value="TreeGrafter"/>
</dbReference>
<dbReference type="EMBL" id="CP056065">
    <property type="protein sequence ID" value="UKJ88511.1"/>
    <property type="molecule type" value="Genomic_DNA"/>
</dbReference>
<organism evidence="3 4">
    <name type="scientific">Theileria orientalis</name>
    <dbReference type="NCBI Taxonomy" id="68886"/>
    <lineage>
        <taxon>Eukaryota</taxon>
        <taxon>Sar</taxon>
        <taxon>Alveolata</taxon>
        <taxon>Apicomplexa</taxon>
        <taxon>Aconoidasida</taxon>
        <taxon>Piroplasmida</taxon>
        <taxon>Theileriidae</taxon>
        <taxon>Theileria</taxon>
    </lineage>
</organism>